<dbReference type="InterPro" id="IPR046624">
    <property type="entry name" value="CSS2_C"/>
</dbReference>
<evidence type="ECO:0000313" key="4">
    <source>
        <dbReference type="EMBL" id="RYC79392.1"/>
    </source>
</evidence>
<gene>
    <name evidence="4" type="ORF">BFJ63_vAg17726</name>
</gene>
<feature type="chain" id="PRO_5020215116" description="Secreted protein CSS2 C-terminal domain-containing protein" evidence="2">
    <location>
        <begin position="18"/>
        <end position="159"/>
    </location>
</feature>
<evidence type="ECO:0000256" key="1">
    <source>
        <dbReference type="SAM" id="Phobius"/>
    </source>
</evidence>
<protein>
    <recommendedName>
        <fullName evidence="3">Secreted protein CSS2 C-terminal domain-containing protein</fullName>
    </recommendedName>
</protein>
<proteinExistence type="predicted"/>
<evidence type="ECO:0000313" key="5">
    <source>
        <dbReference type="Proteomes" id="UP000290540"/>
    </source>
</evidence>
<accession>A0A4Q2UZ24</accession>
<keyword evidence="1" id="KW-0472">Membrane</keyword>
<feature type="signal peptide" evidence="2">
    <location>
        <begin position="1"/>
        <end position="17"/>
    </location>
</feature>
<keyword evidence="1" id="KW-1133">Transmembrane helix</keyword>
<dbReference type="AlphaFoldDB" id="A0A4Q2UZ24"/>
<name>A0A4Q2UZ24_FUSOX</name>
<keyword evidence="2" id="KW-0732">Signal</keyword>
<evidence type="ECO:0000256" key="2">
    <source>
        <dbReference type="SAM" id="SignalP"/>
    </source>
</evidence>
<organism evidence="4 5">
    <name type="scientific">Fusarium oxysporum f. sp. narcissi</name>
    <dbReference type="NCBI Taxonomy" id="451672"/>
    <lineage>
        <taxon>Eukaryota</taxon>
        <taxon>Fungi</taxon>
        <taxon>Dikarya</taxon>
        <taxon>Ascomycota</taxon>
        <taxon>Pezizomycotina</taxon>
        <taxon>Sordariomycetes</taxon>
        <taxon>Hypocreomycetidae</taxon>
        <taxon>Hypocreales</taxon>
        <taxon>Nectriaceae</taxon>
        <taxon>Fusarium</taxon>
        <taxon>Fusarium oxysporum species complex</taxon>
    </lineage>
</organism>
<keyword evidence="1" id="KW-0812">Transmembrane</keyword>
<dbReference type="Pfam" id="PF20521">
    <property type="entry name" value="DUF6736"/>
    <property type="match status" value="1"/>
</dbReference>
<feature type="transmembrane region" description="Helical" evidence="1">
    <location>
        <begin position="95"/>
        <end position="119"/>
    </location>
</feature>
<reference evidence="4 5" key="1">
    <citation type="submission" date="2016-12" db="EMBL/GenBank/DDBJ databases">
        <title>Draft genome sequence of Fusarium oxysporum causing rot on Narcissus.</title>
        <authorList>
            <person name="Armitage A.D."/>
            <person name="Taylor A."/>
            <person name="Clarkson J.P."/>
            <person name="Harrison R.J."/>
            <person name="Jackson A.C."/>
        </authorList>
    </citation>
    <scope>NUCLEOTIDE SEQUENCE [LARGE SCALE GENOMIC DNA]</scope>
    <source>
        <strain evidence="4 5">N139</strain>
    </source>
</reference>
<sequence>MGDLRLLLLVLLLDACAVIIRLSSGTWSTQAKLSACLALGFVEPSSAIYDKPGQRVGYNPLVKEWNGPDSNLTATLDLVDPGYVPVFEKRRHIDMLAWATVVAAGGATIVAVESAINIYKQIADIIKSKANHNLCSMTTGSDSNGHIIEGYAYLATTMQ</sequence>
<comment type="caution">
    <text evidence="4">The sequence shown here is derived from an EMBL/GenBank/DDBJ whole genome shotgun (WGS) entry which is preliminary data.</text>
</comment>
<dbReference type="Proteomes" id="UP000290540">
    <property type="component" value="Unassembled WGS sequence"/>
</dbReference>
<dbReference type="EMBL" id="MQTW01000655">
    <property type="protein sequence ID" value="RYC79392.1"/>
    <property type="molecule type" value="Genomic_DNA"/>
</dbReference>
<evidence type="ECO:0000259" key="3">
    <source>
        <dbReference type="Pfam" id="PF20521"/>
    </source>
</evidence>
<feature type="domain" description="Secreted protein CSS2 C-terminal" evidence="3">
    <location>
        <begin position="87"/>
        <end position="156"/>
    </location>
</feature>